<feature type="domain" description="2EXR" evidence="1">
    <location>
        <begin position="17"/>
        <end position="125"/>
    </location>
</feature>
<protein>
    <recommendedName>
        <fullName evidence="1">2EXR domain-containing protein</fullName>
    </recommendedName>
</protein>
<gene>
    <name evidence="2" type="ORF">Cob_v007514</name>
</gene>
<dbReference type="InterPro" id="IPR045518">
    <property type="entry name" value="2EXR"/>
</dbReference>
<dbReference type="Proteomes" id="UP000014480">
    <property type="component" value="Unassembled WGS sequence"/>
</dbReference>
<accession>A0A484FPP3</accession>
<dbReference type="PANTHER" id="PTHR35910">
    <property type="entry name" value="2EXR DOMAIN-CONTAINING PROTEIN"/>
    <property type="match status" value="1"/>
</dbReference>
<evidence type="ECO:0000313" key="2">
    <source>
        <dbReference type="EMBL" id="TDZ19651.1"/>
    </source>
</evidence>
<dbReference type="STRING" id="1213857.A0A484FPP3"/>
<dbReference type="PANTHER" id="PTHR35910:SF1">
    <property type="entry name" value="2EXR DOMAIN-CONTAINING PROTEIN"/>
    <property type="match status" value="1"/>
</dbReference>
<keyword evidence="3" id="KW-1185">Reference proteome</keyword>
<dbReference type="OrthoDB" id="3540486at2759"/>
<reference evidence="3" key="1">
    <citation type="journal article" date="2013" name="New Phytol.">
        <title>Comparative genomic and transcriptomic analyses reveal the hemibiotrophic stage shift of Colletotrichum fungi.</title>
        <authorList>
            <person name="Gan P."/>
            <person name="Ikeda K."/>
            <person name="Irieda H."/>
            <person name="Narusaka M."/>
            <person name="O'Connell R.J."/>
            <person name="Narusaka Y."/>
            <person name="Takano Y."/>
            <person name="Kubo Y."/>
            <person name="Shirasu K."/>
        </authorList>
    </citation>
    <scope>NUCLEOTIDE SEQUENCE [LARGE SCALE GENOMIC DNA]</scope>
    <source>
        <strain evidence="3">104-T / ATCC 96160 / CBS 514.97 / LARS 414 / MAFF 240422</strain>
    </source>
</reference>
<dbReference type="EMBL" id="AMCV02000020">
    <property type="protein sequence ID" value="TDZ19651.1"/>
    <property type="molecule type" value="Genomic_DNA"/>
</dbReference>
<evidence type="ECO:0000259" key="1">
    <source>
        <dbReference type="Pfam" id="PF20150"/>
    </source>
</evidence>
<evidence type="ECO:0000313" key="3">
    <source>
        <dbReference type="Proteomes" id="UP000014480"/>
    </source>
</evidence>
<comment type="caution">
    <text evidence="2">The sequence shown here is derived from an EMBL/GenBank/DDBJ whole genome shotgun (WGS) entry which is preliminary data.</text>
</comment>
<proteinExistence type="predicted"/>
<organism evidence="2 3">
    <name type="scientific">Colletotrichum orbiculare (strain 104-T / ATCC 96160 / CBS 514.97 / LARS 414 / MAFF 240422)</name>
    <name type="common">Cucumber anthracnose fungus</name>
    <name type="synonym">Colletotrichum lagenarium</name>
    <dbReference type="NCBI Taxonomy" id="1213857"/>
    <lineage>
        <taxon>Eukaryota</taxon>
        <taxon>Fungi</taxon>
        <taxon>Dikarya</taxon>
        <taxon>Ascomycota</taxon>
        <taxon>Pezizomycotina</taxon>
        <taxon>Sordariomycetes</taxon>
        <taxon>Hypocreomycetidae</taxon>
        <taxon>Glomerellales</taxon>
        <taxon>Glomerellaceae</taxon>
        <taxon>Colletotrichum</taxon>
        <taxon>Colletotrichum orbiculare species complex</taxon>
    </lineage>
</organism>
<reference evidence="3" key="2">
    <citation type="journal article" date="2019" name="Mol. Plant Microbe Interact.">
        <title>Genome sequence resources for four phytopathogenic fungi from the Colletotrichum orbiculare species complex.</title>
        <authorList>
            <person name="Gan P."/>
            <person name="Tsushima A."/>
            <person name="Narusaka M."/>
            <person name="Narusaka Y."/>
            <person name="Takano Y."/>
            <person name="Kubo Y."/>
            <person name="Shirasu K."/>
        </authorList>
    </citation>
    <scope>GENOME REANNOTATION</scope>
    <source>
        <strain evidence="3">104-T / ATCC 96160 / CBS 514.97 / LARS 414 / MAFF 240422</strain>
    </source>
</reference>
<dbReference type="AlphaFoldDB" id="A0A484FPP3"/>
<name>A0A484FPP3_COLOR</name>
<dbReference type="Pfam" id="PF20150">
    <property type="entry name" value="2EXR"/>
    <property type="match status" value="1"/>
</dbReference>
<sequence>MSSVPSSPDLLPATSSFTQFPKLPPEIRRRIWELAIPTPRVVELDAPYMPEVRWNLDCLQDRTYCDMRYTSRLNAGPLPLSRASREACHVAGEDRYLSKERRADGFALETFNSLRCQQLDPTRDIVHLHWHSAYAEASSFDEDDYRPRRIGSIPCLSPSDVEIFRLLSSFKDAHVCLAIVNLHVPREQVARSSLFPTPIQLVDAFDHPTLEAMHQLLLAKRSANEEELGDTQAHSMFAQILDRESFQQRVRSWTDEVTHIWLWHRYTQCWSSIKDESRMVTEPPQNSSSNPPYFIRMTGRIWNRFHPWVKAEIDAMPKFKPVIMFRHCLKDCPKGSGRFRRLFPKHFYRVGCQPGIRPVPGFAYGRNDEGLPPNMIADIP</sequence>